<keyword evidence="4 10" id="KW-0963">Cytoplasm</keyword>
<keyword evidence="6 10" id="KW-0243">Dynein</keyword>
<evidence type="ECO:0000256" key="7">
    <source>
        <dbReference type="ARBA" id="ARBA00023175"/>
    </source>
</evidence>
<keyword evidence="7 10" id="KW-0505">Motor protein</keyword>
<organism evidence="12 13">
    <name type="scientific">Kipferlia bialata</name>
    <dbReference type="NCBI Taxonomy" id="797122"/>
    <lineage>
        <taxon>Eukaryota</taxon>
        <taxon>Metamonada</taxon>
        <taxon>Carpediemonas-like organisms</taxon>
        <taxon>Kipferlia</taxon>
    </lineage>
</organism>
<keyword evidence="8 10" id="KW-0206">Cytoskeleton</keyword>
<dbReference type="SMART" id="SM00960">
    <property type="entry name" value="Robl_LC7"/>
    <property type="match status" value="1"/>
</dbReference>
<comment type="caution">
    <text evidence="12">The sequence shown here is derived from an EMBL/GenBank/DDBJ whole genome shotgun (WGS) entry which is preliminary data.</text>
</comment>
<evidence type="ECO:0000256" key="6">
    <source>
        <dbReference type="ARBA" id="ARBA00023017"/>
    </source>
</evidence>
<dbReference type="EMBL" id="BDIP01003355">
    <property type="protein sequence ID" value="GCA63390.1"/>
    <property type="molecule type" value="Genomic_DNA"/>
</dbReference>
<dbReference type="GO" id="GO:0005874">
    <property type="term" value="C:microtubule"/>
    <property type="evidence" value="ECO:0007669"/>
    <property type="project" value="UniProtKB-UniRule"/>
</dbReference>
<dbReference type="Pfam" id="PF03259">
    <property type="entry name" value="Robl_LC7"/>
    <property type="match status" value="1"/>
</dbReference>
<evidence type="ECO:0000256" key="4">
    <source>
        <dbReference type="ARBA" id="ARBA00022490"/>
    </source>
</evidence>
<accession>A0A391NRQ1</accession>
<name>A0A391NRQ1_9EUKA</name>
<feature type="domain" description="Roadblock/LAMTOR2" evidence="11">
    <location>
        <begin position="7"/>
        <end position="95"/>
    </location>
</feature>
<evidence type="ECO:0000256" key="9">
    <source>
        <dbReference type="ARBA" id="ARBA00025362"/>
    </source>
</evidence>
<keyword evidence="13" id="KW-1185">Reference proteome</keyword>
<dbReference type="SUPFAM" id="SSF103196">
    <property type="entry name" value="Roadblock/LC7 domain"/>
    <property type="match status" value="1"/>
</dbReference>
<dbReference type="InterPro" id="IPR004942">
    <property type="entry name" value="Roadblock/LAMTOR2_dom"/>
</dbReference>
<keyword evidence="3 10" id="KW-0813">Transport</keyword>
<dbReference type="OrthoDB" id="9985637at2759"/>
<protein>
    <recommendedName>
        <fullName evidence="10">Dynein light chain roadblock</fullName>
    </recommendedName>
</protein>
<evidence type="ECO:0000313" key="12">
    <source>
        <dbReference type="EMBL" id="GCA63390.1"/>
    </source>
</evidence>
<reference evidence="12 13" key="1">
    <citation type="journal article" date="2018" name="PLoS ONE">
        <title>The draft genome of Kipferlia bialata reveals reductive genome evolution in fornicate parasites.</title>
        <authorList>
            <person name="Tanifuji G."/>
            <person name="Takabayashi S."/>
            <person name="Kume K."/>
            <person name="Takagi M."/>
            <person name="Nakayama T."/>
            <person name="Kamikawa R."/>
            <person name="Inagaki Y."/>
            <person name="Hashimoto T."/>
        </authorList>
    </citation>
    <scope>NUCLEOTIDE SEQUENCE [LARGE SCALE GENOMIC DNA]</scope>
    <source>
        <strain evidence="12">NY0173</strain>
    </source>
</reference>
<evidence type="ECO:0000256" key="2">
    <source>
        <dbReference type="ARBA" id="ARBA00007191"/>
    </source>
</evidence>
<comment type="function">
    <text evidence="9">Acts as one of several non-catalytic accessory components of the cytoplasmic dynein 1 complex that are thought to be involved in linking dynein to cargos and to adapter proteins that regulate dynein function. Cytoplasmic dynein 1 acts as a motor for the intracellular retrograde motility of vesicles and organelles along microtubules.</text>
</comment>
<dbReference type="Gene3D" id="3.30.450.30">
    <property type="entry name" value="Dynein light chain 2a, cytoplasmic"/>
    <property type="match status" value="1"/>
</dbReference>
<comment type="subcellular location">
    <subcellularLocation>
        <location evidence="1 10">Cytoplasm</location>
        <location evidence="1 10">Cytoskeleton</location>
    </subcellularLocation>
</comment>
<evidence type="ECO:0000256" key="10">
    <source>
        <dbReference type="PIRNR" id="PIRNR009998"/>
    </source>
</evidence>
<comment type="similarity">
    <text evidence="2 10">Belongs to the GAMAD family.</text>
</comment>
<evidence type="ECO:0000313" key="13">
    <source>
        <dbReference type="Proteomes" id="UP000265618"/>
    </source>
</evidence>
<proteinExistence type="inferred from homology"/>
<dbReference type="AlphaFoldDB" id="A0A391NRQ1"/>
<sequence length="101" mass="11071">MSLQSEVEATIKRISGHPSVLGMLVLGDDGTPIKSTFEVDETAKYSSLLTQFAALSRSAVRDIDPTNDLSYVRVRSTNHEYICIPDKKFHIIVVTGTSDGQ</sequence>
<dbReference type="GO" id="GO:0005737">
    <property type="term" value="C:cytoplasm"/>
    <property type="evidence" value="ECO:0007669"/>
    <property type="project" value="UniProtKB-UniRule"/>
</dbReference>
<evidence type="ECO:0000256" key="3">
    <source>
        <dbReference type="ARBA" id="ARBA00022448"/>
    </source>
</evidence>
<dbReference type="GO" id="GO:0045505">
    <property type="term" value="F:dynein intermediate chain binding"/>
    <property type="evidence" value="ECO:0007669"/>
    <property type="project" value="UniProtKB-UniRule"/>
</dbReference>
<evidence type="ECO:0000259" key="11">
    <source>
        <dbReference type="SMART" id="SM00960"/>
    </source>
</evidence>
<dbReference type="GO" id="GO:0005868">
    <property type="term" value="C:cytoplasmic dynein complex"/>
    <property type="evidence" value="ECO:0007669"/>
    <property type="project" value="UniProtKB-UniRule"/>
</dbReference>
<dbReference type="PANTHER" id="PTHR10779">
    <property type="entry name" value="DYNEIN LIGHT CHAIN ROADBLOCK"/>
    <property type="match status" value="1"/>
</dbReference>
<dbReference type="GO" id="GO:0007018">
    <property type="term" value="P:microtubule-based movement"/>
    <property type="evidence" value="ECO:0007669"/>
    <property type="project" value="UniProtKB-UniRule"/>
</dbReference>
<dbReference type="InterPro" id="IPR016561">
    <property type="entry name" value="DYNLRB1/2"/>
</dbReference>
<dbReference type="PIRSF" id="PIRSF009998">
    <property type="entry name" value="DLC7"/>
    <property type="match status" value="1"/>
</dbReference>
<evidence type="ECO:0000256" key="8">
    <source>
        <dbReference type="ARBA" id="ARBA00023212"/>
    </source>
</evidence>
<gene>
    <name evidence="12" type="ORF">KIPB_009668</name>
</gene>
<evidence type="ECO:0000256" key="1">
    <source>
        <dbReference type="ARBA" id="ARBA00004245"/>
    </source>
</evidence>
<evidence type="ECO:0000256" key="5">
    <source>
        <dbReference type="ARBA" id="ARBA00022701"/>
    </source>
</evidence>
<keyword evidence="5 10" id="KW-0493">Microtubule</keyword>
<dbReference type="Proteomes" id="UP000265618">
    <property type="component" value="Unassembled WGS sequence"/>
</dbReference>